<dbReference type="InterPro" id="IPR037208">
    <property type="entry name" value="Spo0E-like_sf"/>
</dbReference>
<protein>
    <submittedName>
        <fullName evidence="1">Stage 0 sporulation regulatory protein</fullName>
    </submittedName>
</protein>
<organism evidence="1 2">
    <name type="scientific">Metabacillus malikii</name>
    <dbReference type="NCBI Taxonomy" id="1504265"/>
    <lineage>
        <taxon>Bacteria</taxon>
        <taxon>Bacillati</taxon>
        <taxon>Bacillota</taxon>
        <taxon>Bacilli</taxon>
        <taxon>Bacillales</taxon>
        <taxon>Bacillaceae</taxon>
        <taxon>Metabacillus</taxon>
    </lineage>
</organism>
<comment type="caution">
    <text evidence="1">The sequence shown here is derived from an EMBL/GenBank/DDBJ whole genome shotgun (WGS) entry which is preliminary data.</text>
</comment>
<sequence length="75" mass="8999">MKNERLSSKLFELIQVKRQEMIETARKEGLTSQITVKVSQDLDYLLNIYEKLLKEEECKDGLYDFFLKRWTTCYG</sequence>
<dbReference type="Proteomes" id="UP001234495">
    <property type="component" value="Unassembled WGS sequence"/>
</dbReference>
<gene>
    <name evidence="1" type="ORF">J2S19_000724</name>
</gene>
<reference evidence="1 2" key="1">
    <citation type="submission" date="2023-07" db="EMBL/GenBank/DDBJ databases">
        <title>Genomic Encyclopedia of Type Strains, Phase IV (KMG-IV): sequencing the most valuable type-strain genomes for metagenomic binning, comparative biology and taxonomic classification.</title>
        <authorList>
            <person name="Goeker M."/>
        </authorList>
    </citation>
    <scope>NUCLEOTIDE SEQUENCE [LARGE SCALE GENOMIC DNA]</scope>
    <source>
        <strain evidence="1 2">DSM 29005</strain>
    </source>
</reference>
<dbReference type="InterPro" id="IPR053028">
    <property type="entry name" value="Spo0E-like_phosphatase"/>
</dbReference>
<dbReference type="RefSeq" id="WP_307337223.1">
    <property type="nucleotide sequence ID" value="NZ_JAUSUD010000002.1"/>
</dbReference>
<dbReference type="InterPro" id="IPR018540">
    <property type="entry name" value="Spo0E-like"/>
</dbReference>
<dbReference type="EMBL" id="JAUSUD010000002">
    <property type="protein sequence ID" value="MDQ0229473.1"/>
    <property type="molecule type" value="Genomic_DNA"/>
</dbReference>
<dbReference type="Gene3D" id="4.10.280.10">
    <property type="entry name" value="Helix-loop-helix DNA-binding domain"/>
    <property type="match status" value="1"/>
</dbReference>
<evidence type="ECO:0000313" key="1">
    <source>
        <dbReference type="EMBL" id="MDQ0229473.1"/>
    </source>
</evidence>
<evidence type="ECO:0000313" key="2">
    <source>
        <dbReference type="Proteomes" id="UP001234495"/>
    </source>
</evidence>
<keyword evidence="2" id="KW-1185">Reference proteome</keyword>
<dbReference type="InterPro" id="IPR036638">
    <property type="entry name" value="HLH_DNA-bd_sf"/>
</dbReference>
<proteinExistence type="predicted"/>
<dbReference type="Pfam" id="PF09388">
    <property type="entry name" value="SpoOE-like"/>
    <property type="match status" value="1"/>
</dbReference>
<dbReference type="PANTHER" id="PTHR41263">
    <property type="entry name" value="ASPARTYL-PHOSPHATE PHOSPHATASE YISI"/>
    <property type="match status" value="1"/>
</dbReference>
<name>A0ABT9ZD17_9BACI</name>
<accession>A0ABT9ZD17</accession>
<dbReference type="SUPFAM" id="SSF140500">
    <property type="entry name" value="BAS1536-like"/>
    <property type="match status" value="1"/>
</dbReference>
<dbReference type="PANTHER" id="PTHR41263:SF1">
    <property type="entry name" value="ASPARTYL-PHOSPHATE PHOSPHATASE YISI"/>
    <property type="match status" value="1"/>
</dbReference>